<keyword evidence="1" id="KW-0732">Signal</keyword>
<accession>A0A844G2D1</accession>
<dbReference type="Gene3D" id="2.60.120.260">
    <property type="entry name" value="Galactose-binding domain-like"/>
    <property type="match status" value="1"/>
</dbReference>
<gene>
    <name evidence="3" type="ORF">FYJ85_07095</name>
</gene>
<proteinExistence type="predicted"/>
<feature type="chain" id="PRO_5032472399" evidence="1">
    <location>
        <begin position="21"/>
        <end position="442"/>
    </location>
</feature>
<dbReference type="SUPFAM" id="SSF52266">
    <property type="entry name" value="SGNH hydrolase"/>
    <property type="match status" value="1"/>
</dbReference>
<reference evidence="3 4" key="1">
    <citation type="submission" date="2019-08" db="EMBL/GenBank/DDBJ databases">
        <title>In-depth cultivation of the pig gut microbiome towards novel bacterial diversity and tailored functional studies.</title>
        <authorList>
            <person name="Wylensek D."/>
            <person name="Hitch T.C.A."/>
            <person name="Clavel T."/>
        </authorList>
    </citation>
    <scope>NUCLEOTIDE SEQUENCE [LARGE SCALE GENOMIC DNA]</scope>
    <source>
        <strain evidence="3 4">BBE-744-WT-12</strain>
    </source>
</reference>
<dbReference type="AlphaFoldDB" id="A0A844G2D1"/>
<dbReference type="GO" id="GO:0016788">
    <property type="term" value="F:hydrolase activity, acting on ester bonds"/>
    <property type="evidence" value="ECO:0007669"/>
    <property type="project" value="UniProtKB-ARBA"/>
</dbReference>
<dbReference type="PANTHER" id="PTHR34407">
    <property type="entry name" value="EXPRESSED PROTEIN"/>
    <property type="match status" value="1"/>
</dbReference>
<dbReference type="InterPro" id="IPR013830">
    <property type="entry name" value="SGNH_hydro"/>
</dbReference>
<keyword evidence="4" id="KW-1185">Reference proteome</keyword>
<dbReference type="CDD" id="cd00229">
    <property type="entry name" value="SGNH_hydrolase"/>
    <property type="match status" value="1"/>
</dbReference>
<dbReference type="EMBL" id="VUNS01000005">
    <property type="protein sequence ID" value="MST96811.1"/>
    <property type="molecule type" value="Genomic_DNA"/>
</dbReference>
<dbReference type="InterPro" id="IPR036514">
    <property type="entry name" value="SGNH_hydro_sf"/>
</dbReference>
<sequence length="442" mass="49025">MKKILLGILSLFSVFGAVRAAGPDAPALRESVPFTVREGLPATAAKLDAGEPVTIAYFGGSITEQNGWRIQSAELLKKLYPKAAIRSINAAIGGTGSDLGAFRLAHDVLRHKPDLVFIEFAVNDAGAKDDRVRKAVEGIVRQIRKALPDSDICFVYTVTKGNLKDYQAGRLPRPASIMEEIAEHYRLPSVNLSYEVARLEKDGKLVMSGSKEGMTRVSGDELDAKAGVPRNAEGKIVFSGDGVHPYPDTGHVLYTRMLEQAFPALLAKREQKTRILPAPMRADCWENASAFPLDAPGIRLGGRCRLLPAGDPIARPFAHRMEKLWQFDPGATIEFKFKGTKAMLYDFYGPDSAMLEITVDGKSRETRRFDGYCTYRRLSLCSLADNLPDEVHTVKIRVLPTRFDKREILFERNRADFDKNPKKYEPFRCHAGTLFLVGELVP</sequence>
<dbReference type="Proteomes" id="UP000435649">
    <property type="component" value="Unassembled WGS sequence"/>
</dbReference>
<evidence type="ECO:0000256" key="1">
    <source>
        <dbReference type="SAM" id="SignalP"/>
    </source>
</evidence>
<evidence type="ECO:0000313" key="4">
    <source>
        <dbReference type="Proteomes" id="UP000435649"/>
    </source>
</evidence>
<keyword evidence="3" id="KW-0378">Hydrolase</keyword>
<comment type="caution">
    <text evidence="3">The sequence shown here is derived from an EMBL/GenBank/DDBJ whole genome shotgun (WGS) entry which is preliminary data.</text>
</comment>
<dbReference type="RefSeq" id="WP_106052222.1">
    <property type="nucleotide sequence ID" value="NZ_DBFCGB010000185.1"/>
</dbReference>
<feature type="signal peptide" evidence="1">
    <location>
        <begin position="1"/>
        <end position="20"/>
    </location>
</feature>
<evidence type="ECO:0000313" key="3">
    <source>
        <dbReference type="EMBL" id="MST96811.1"/>
    </source>
</evidence>
<evidence type="ECO:0000259" key="2">
    <source>
        <dbReference type="Pfam" id="PF13472"/>
    </source>
</evidence>
<protein>
    <submittedName>
        <fullName evidence="3">SGNH/GDSL hydrolase family protein</fullName>
    </submittedName>
</protein>
<organism evidence="3 4">
    <name type="scientific">Victivallis lenta</name>
    <dbReference type="NCBI Taxonomy" id="2606640"/>
    <lineage>
        <taxon>Bacteria</taxon>
        <taxon>Pseudomonadati</taxon>
        <taxon>Lentisphaerota</taxon>
        <taxon>Lentisphaeria</taxon>
        <taxon>Victivallales</taxon>
        <taxon>Victivallaceae</taxon>
        <taxon>Victivallis</taxon>
    </lineage>
</organism>
<dbReference type="PANTHER" id="PTHR34407:SF1">
    <property type="entry name" value="SGNH HYDROLASE-TYPE ESTERASE DOMAIN-CONTAINING PROTEIN"/>
    <property type="match status" value="1"/>
</dbReference>
<dbReference type="Gene3D" id="3.40.50.1110">
    <property type="entry name" value="SGNH hydrolase"/>
    <property type="match status" value="1"/>
</dbReference>
<dbReference type="Pfam" id="PF13472">
    <property type="entry name" value="Lipase_GDSL_2"/>
    <property type="match status" value="1"/>
</dbReference>
<name>A0A844G2D1_9BACT</name>
<feature type="domain" description="SGNH hydrolase-type esterase" evidence="2">
    <location>
        <begin position="58"/>
        <end position="196"/>
    </location>
</feature>